<evidence type="ECO:0008006" key="2">
    <source>
        <dbReference type="Google" id="ProtNLM"/>
    </source>
</evidence>
<organism evidence="1">
    <name type="scientific">marine metagenome</name>
    <dbReference type="NCBI Taxonomy" id="408172"/>
    <lineage>
        <taxon>unclassified sequences</taxon>
        <taxon>metagenomes</taxon>
        <taxon>ecological metagenomes</taxon>
    </lineage>
</organism>
<feature type="non-terminal residue" evidence="1">
    <location>
        <position position="259"/>
    </location>
</feature>
<dbReference type="InterPro" id="IPR015424">
    <property type="entry name" value="PyrdxlP-dep_Trfase"/>
</dbReference>
<name>A0A382YNC2_9ZZZZ</name>
<accession>A0A382YNC2</accession>
<sequence length="259" mass="30196">MKLEKSGNSISHGDFYGYLEESECISKWLKEQPVVQDEYLDFYPHWIKTSVLNSFEGLEKFKYKFISVGTTQALDWFHYYTKKQNKRLRLLHGEYPYNRDVTDFNYDKDFLVDYSDINSTDTLIISIPFSGNGSYPENIDKLLKICTDKNVEVLIDCAWFGTCEEIYFHFNYDCIIGAIFSTTKGLNCGNYRNGILFTNIQDSSLAVQTDWKHGIHLNTYIGLQLMKNFSPDTIPLTYKPSQQYICRQLNIVSTNTMHI</sequence>
<evidence type="ECO:0000313" key="1">
    <source>
        <dbReference type="EMBL" id="SVD84817.1"/>
    </source>
</evidence>
<dbReference type="SUPFAM" id="SSF53383">
    <property type="entry name" value="PLP-dependent transferases"/>
    <property type="match status" value="1"/>
</dbReference>
<protein>
    <recommendedName>
        <fullName evidence="2">Aminotransferase class I/classII domain-containing protein</fullName>
    </recommendedName>
</protein>
<gene>
    <name evidence="1" type="ORF">METZ01_LOCUS437671</name>
</gene>
<dbReference type="AlphaFoldDB" id="A0A382YNC2"/>
<reference evidence="1" key="1">
    <citation type="submission" date="2018-05" db="EMBL/GenBank/DDBJ databases">
        <authorList>
            <person name="Lanie J.A."/>
            <person name="Ng W.-L."/>
            <person name="Kazmierczak K.M."/>
            <person name="Andrzejewski T.M."/>
            <person name="Davidsen T.M."/>
            <person name="Wayne K.J."/>
            <person name="Tettelin H."/>
            <person name="Glass J.I."/>
            <person name="Rusch D."/>
            <person name="Podicherti R."/>
            <person name="Tsui H.-C.T."/>
            <person name="Winkler M.E."/>
        </authorList>
    </citation>
    <scope>NUCLEOTIDE SEQUENCE</scope>
</reference>
<proteinExistence type="predicted"/>
<dbReference type="EMBL" id="UINC01177264">
    <property type="protein sequence ID" value="SVD84817.1"/>
    <property type="molecule type" value="Genomic_DNA"/>
</dbReference>